<sequence>MIQMDCEKISLALIYLWIGESNDAKDIAKNCIETLRDSITDIREKIKEVKIKVEDEYLLPYYLRNEGINSDDLVKLGLYELARRIQLFSGDLKSKEYNSIKYSIINNGYKVVIKGFCKDCNGYKFKELKNGFIVQLDGLIYGEVIGNIREEDLIKEIKSL</sequence>
<organism evidence="1 2">
    <name type="scientific">Sulfurisphaera tokodaii</name>
    <dbReference type="NCBI Taxonomy" id="111955"/>
    <lineage>
        <taxon>Archaea</taxon>
        <taxon>Thermoproteota</taxon>
        <taxon>Thermoprotei</taxon>
        <taxon>Sulfolobales</taxon>
        <taxon>Sulfolobaceae</taxon>
        <taxon>Sulfurisphaera</taxon>
    </lineage>
</organism>
<evidence type="ECO:0000313" key="2">
    <source>
        <dbReference type="Proteomes" id="UP000646844"/>
    </source>
</evidence>
<dbReference type="EMBL" id="DUJO01000051">
    <property type="protein sequence ID" value="HII74826.1"/>
    <property type="molecule type" value="Genomic_DNA"/>
</dbReference>
<gene>
    <name evidence="1" type="ORF">HA332_10720</name>
</gene>
<dbReference type="AlphaFoldDB" id="A0A832WWP3"/>
<name>A0A832WWP3_9CREN</name>
<evidence type="ECO:0000313" key="1">
    <source>
        <dbReference type="EMBL" id="HII74826.1"/>
    </source>
</evidence>
<accession>A0A832WWP3</accession>
<dbReference type="OMA" id="RYEKLIY"/>
<comment type="caution">
    <text evidence="1">The sequence shown here is derived from an EMBL/GenBank/DDBJ whole genome shotgun (WGS) entry which is preliminary data.</text>
</comment>
<proteinExistence type="predicted"/>
<dbReference type="Proteomes" id="UP000646844">
    <property type="component" value="Unassembled WGS sequence"/>
</dbReference>
<reference evidence="1" key="1">
    <citation type="journal article" date="2020" name="bioRxiv">
        <title>A rank-normalized archaeal taxonomy based on genome phylogeny resolves widespread incomplete and uneven classifications.</title>
        <authorList>
            <person name="Rinke C."/>
            <person name="Chuvochina M."/>
            <person name="Mussig A.J."/>
            <person name="Chaumeil P.-A."/>
            <person name="Waite D.W."/>
            <person name="Whitman W.B."/>
            <person name="Parks D.H."/>
            <person name="Hugenholtz P."/>
        </authorList>
    </citation>
    <scope>NUCLEOTIDE SEQUENCE</scope>
    <source>
        <strain evidence="1">UBA8838</strain>
    </source>
</reference>
<protein>
    <submittedName>
        <fullName evidence="1">Uncharacterized protein</fullName>
    </submittedName>
</protein>
<dbReference type="GeneID" id="1458424"/>
<dbReference type="RefSeq" id="WP_010978458.1">
    <property type="nucleotide sequence ID" value="NZ_BAABQO010000011.1"/>
</dbReference>